<keyword evidence="1" id="KW-1133">Transmembrane helix</keyword>
<dbReference type="AlphaFoldDB" id="A0A914Q0D4"/>
<dbReference type="WBParaSite" id="PDA_v2.g24606.t1">
    <property type="protein sequence ID" value="PDA_v2.g24606.t1"/>
    <property type="gene ID" value="PDA_v2.g24606"/>
</dbReference>
<name>A0A914Q0D4_9BILA</name>
<organism evidence="2 3">
    <name type="scientific">Panagrolaimus davidi</name>
    <dbReference type="NCBI Taxonomy" id="227884"/>
    <lineage>
        <taxon>Eukaryota</taxon>
        <taxon>Metazoa</taxon>
        <taxon>Ecdysozoa</taxon>
        <taxon>Nematoda</taxon>
        <taxon>Chromadorea</taxon>
        <taxon>Rhabditida</taxon>
        <taxon>Tylenchina</taxon>
        <taxon>Panagrolaimomorpha</taxon>
        <taxon>Panagrolaimoidea</taxon>
        <taxon>Panagrolaimidae</taxon>
        <taxon>Panagrolaimus</taxon>
    </lineage>
</organism>
<protein>
    <submittedName>
        <fullName evidence="3">ZP domain-containing protein</fullName>
    </submittedName>
</protein>
<proteinExistence type="predicted"/>
<reference evidence="3" key="1">
    <citation type="submission" date="2022-11" db="UniProtKB">
        <authorList>
            <consortium name="WormBaseParasite"/>
        </authorList>
    </citation>
    <scope>IDENTIFICATION</scope>
</reference>
<keyword evidence="2" id="KW-1185">Reference proteome</keyword>
<sequence>MKNYWVEVEVHPHNAIISDLDPVFNVSCNTNSMSYQPKIDYFLELYPLPETTNPTTTNNQATFESPKTNGKTYILDAFMASIDDVLKYRNHFKMTNCIVESEGTAAIEIIDSNGCSTNQKQITNVVYTDEWASVNMTDVNPYLKVLKLKCKFSICDENEICRENCDRNWYDSIEKGGKKFAKFFGFGDSSKTAAEINDPLLSNGKSTIVHISVPLKPDDPLPPEINFFVEKCQKIDLYFFTFEHCCSTFGTFWLYVGIASVWLILFGSVLLNLFYCFRCFKGKNGSDSDSGDYWVYEDVRQVKKTIGKKKF</sequence>
<evidence type="ECO:0000313" key="3">
    <source>
        <dbReference type="WBParaSite" id="PDA_v2.g24606.t1"/>
    </source>
</evidence>
<feature type="transmembrane region" description="Helical" evidence="1">
    <location>
        <begin position="252"/>
        <end position="275"/>
    </location>
</feature>
<evidence type="ECO:0000313" key="2">
    <source>
        <dbReference type="Proteomes" id="UP000887578"/>
    </source>
</evidence>
<accession>A0A914Q0D4</accession>
<dbReference type="Proteomes" id="UP000887578">
    <property type="component" value="Unplaced"/>
</dbReference>
<keyword evidence="1" id="KW-0812">Transmembrane</keyword>
<keyword evidence="1" id="KW-0472">Membrane</keyword>
<evidence type="ECO:0000256" key="1">
    <source>
        <dbReference type="SAM" id="Phobius"/>
    </source>
</evidence>